<organism evidence="1">
    <name type="scientific">viral metagenome</name>
    <dbReference type="NCBI Taxonomy" id="1070528"/>
    <lineage>
        <taxon>unclassified sequences</taxon>
        <taxon>metagenomes</taxon>
        <taxon>organismal metagenomes</taxon>
    </lineage>
</organism>
<reference evidence="1" key="1">
    <citation type="journal article" date="2020" name="Nature">
        <title>Giant virus diversity and host interactions through global metagenomics.</title>
        <authorList>
            <person name="Schulz F."/>
            <person name="Roux S."/>
            <person name="Paez-Espino D."/>
            <person name="Jungbluth S."/>
            <person name="Walsh D.A."/>
            <person name="Denef V.J."/>
            <person name="McMahon K.D."/>
            <person name="Konstantinidis K.T."/>
            <person name="Eloe-Fadrosh E.A."/>
            <person name="Kyrpides N.C."/>
            <person name="Woyke T."/>
        </authorList>
    </citation>
    <scope>NUCLEOTIDE SEQUENCE</scope>
    <source>
        <strain evidence="1">GVMAG-M-3300023174-134</strain>
    </source>
</reference>
<accession>A0A6C0DCH6</accession>
<protein>
    <submittedName>
        <fullName evidence="1">Uncharacterized protein</fullName>
    </submittedName>
</protein>
<evidence type="ECO:0000313" key="1">
    <source>
        <dbReference type="EMBL" id="QHT14112.1"/>
    </source>
</evidence>
<sequence length="186" mass="20445">MGNLSNDVTDQSQKNVYNTRFANYTLSNFYSQMTSDSHVNFAVQQPTMNFSGVARGDGLSANAVVVDSALLINAEQERPLEKLQLFERPFLTVPYLGRGSADPALEAQLLQGEVVSDKKSVSTIMEKSFAPYSLYPMDSKMENFVKDPKNTVQEAALDGWTRGGMATRDMAGDDGLVKNNRPSGLF</sequence>
<proteinExistence type="predicted"/>
<dbReference type="EMBL" id="MN739578">
    <property type="protein sequence ID" value="QHT14112.1"/>
    <property type="molecule type" value="Genomic_DNA"/>
</dbReference>
<dbReference type="AlphaFoldDB" id="A0A6C0DCH6"/>
<name>A0A6C0DCH6_9ZZZZ</name>